<dbReference type="AlphaFoldDB" id="X1PEP8"/>
<evidence type="ECO:0000313" key="2">
    <source>
        <dbReference type="EMBL" id="GAI54318.1"/>
    </source>
</evidence>
<name>X1PEP8_9ZZZZ</name>
<feature type="compositionally biased region" description="Pro residues" evidence="1">
    <location>
        <begin position="22"/>
        <end position="42"/>
    </location>
</feature>
<gene>
    <name evidence="2" type="ORF">S06H3_60066</name>
</gene>
<comment type="caution">
    <text evidence="2">The sequence shown here is derived from an EMBL/GenBank/DDBJ whole genome shotgun (WGS) entry which is preliminary data.</text>
</comment>
<reference evidence="2" key="1">
    <citation type="journal article" date="2014" name="Front. Microbiol.">
        <title>High frequency of phylogenetically diverse reductive dehalogenase-homologous genes in deep subseafloor sedimentary metagenomes.</title>
        <authorList>
            <person name="Kawai M."/>
            <person name="Futagami T."/>
            <person name="Toyoda A."/>
            <person name="Takaki Y."/>
            <person name="Nishi S."/>
            <person name="Hori S."/>
            <person name="Arai W."/>
            <person name="Tsubouchi T."/>
            <person name="Morono Y."/>
            <person name="Uchiyama I."/>
            <person name="Ito T."/>
            <person name="Fujiyama A."/>
            <person name="Inagaki F."/>
            <person name="Takami H."/>
        </authorList>
    </citation>
    <scope>NUCLEOTIDE SEQUENCE</scope>
    <source>
        <strain evidence="2">Expedition CK06-06</strain>
    </source>
</reference>
<accession>X1PEP8</accession>
<sequence length="192" mass="21070">TGEFDYSVHLKENSLFDTETLKPPPPVIPPPPPTPPPPPPPKTVGAGELLLFSKLVDSMDATFNYKFKCDQPVTELTEEVTIIAILENPEVWSKTFVLVPHTKKSGGFSVSFPLDINHFTEMLEAIRSETGVPAESYNLTIKADVHTTAQTDFGPIDEVFSQTLSSALGKGTLEWNEELIQSKPVSITTSQM</sequence>
<feature type="non-terminal residue" evidence="2">
    <location>
        <position position="192"/>
    </location>
</feature>
<dbReference type="EMBL" id="BARV01039129">
    <property type="protein sequence ID" value="GAI54318.1"/>
    <property type="molecule type" value="Genomic_DNA"/>
</dbReference>
<protein>
    <submittedName>
        <fullName evidence="2">Uncharacterized protein</fullName>
    </submittedName>
</protein>
<organism evidence="2">
    <name type="scientific">marine sediment metagenome</name>
    <dbReference type="NCBI Taxonomy" id="412755"/>
    <lineage>
        <taxon>unclassified sequences</taxon>
        <taxon>metagenomes</taxon>
        <taxon>ecological metagenomes</taxon>
    </lineage>
</organism>
<dbReference type="SUPFAM" id="SSF101447">
    <property type="entry name" value="Formin homology 2 domain (FH2 domain)"/>
    <property type="match status" value="1"/>
</dbReference>
<evidence type="ECO:0000256" key="1">
    <source>
        <dbReference type="SAM" id="MobiDB-lite"/>
    </source>
</evidence>
<proteinExistence type="predicted"/>
<feature type="region of interest" description="Disordered" evidence="1">
    <location>
        <begin position="13"/>
        <end position="44"/>
    </location>
</feature>
<feature type="non-terminal residue" evidence="2">
    <location>
        <position position="1"/>
    </location>
</feature>